<dbReference type="InterPro" id="IPR036890">
    <property type="entry name" value="HATPase_C_sf"/>
</dbReference>
<evidence type="ECO:0000256" key="2">
    <source>
        <dbReference type="ARBA" id="ARBA00022777"/>
    </source>
</evidence>
<name>A0A1G9XHR6_9ACTN</name>
<feature type="domain" description="Signal transduction histidine kinase subgroup 3 dimerisation and phosphoacceptor" evidence="5">
    <location>
        <begin position="230"/>
        <end position="296"/>
    </location>
</feature>
<evidence type="ECO:0000313" key="6">
    <source>
        <dbReference type="EMBL" id="SDM96382.1"/>
    </source>
</evidence>
<feature type="transmembrane region" description="Helical" evidence="4">
    <location>
        <begin position="182"/>
        <end position="209"/>
    </location>
</feature>
<evidence type="ECO:0000259" key="5">
    <source>
        <dbReference type="Pfam" id="PF07730"/>
    </source>
</evidence>
<dbReference type="Pfam" id="PF07730">
    <property type="entry name" value="HisKA_3"/>
    <property type="match status" value="1"/>
</dbReference>
<dbReference type="SUPFAM" id="SSF55874">
    <property type="entry name" value="ATPase domain of HSP90 chaperone/DNA topoisomerase II/histidine kinase"/>
    <property type="match status" value="1"/>
</dbReference>
<keyword evidence="4" id="KW-0472">Membrane</keyword>
<dbReference type="Gene3D" id="1.20.5.1930">
    <property type="match status" value="1"/>
</dbReference>
<gene>
    <name evidence="6" type="ORF">SAMN05660642_03718</name>
</gene>
<keyword evidence="4" id="KW-1133">Transmembrane helix</keyword>
<dbReference type="Proteomes" id="UP000198680">
    <property type="component" value="Unassembled WGS sequence"/>
</dbReference>
<organism evidence="6 7">
    <name type="scientific">Geodermatophilus siccatus</name>
    <dbReference type="NCBI Taxonomy" id="1137991"/>
    <lineage>
        <taxon>Bacteria</taxon>
        <taxon>Bacillati</taxon>
        <taxon>Actinomycetota</taxon>
        <taxon>Actinomycetes</taxon>
        <taxon>Geodermatophilales</taxon>
        <taxon>Geodermatophilaceae</taxon>
        <taxon>Geodermatophilus</taxon>
    </lineage>
</organism>
<sequence length="420" mass="43541">MVPLGSAALTRPARDGRYGSMGAVPTVARWWSSRTDPQRIDLYTRSSYYTTLVFVPVMLFFAAASDWVTASAWHPVVLLGSSVVTTAACLVLTRRGFHDRAAGPDRPALLVALVAGLITVLAALAATGEGPAPAAPWVTGLVGAAVLLALSVTVPTRPLVTGAAVTGVLAGAVALAEGNPPAAAVAIGASIGLAVAFFVTAFRFSVWILDVVLEMERTRGVQAQLAVAEERLRFARDLHDVMGRNLSAIAVKTQLAAELVRRGRDGAAEELADISRVAEESLREVRDVVRGYRRTDLPGELAGARSVLRAAGVGVTVTGEEEAEALPEPVQAALGWVVREAVTNVLRHSRASWCSVELRAAGGEAELQVTNDGAPGAGTAWGNGLTGLAERLAATGGRLSAGPAGDRFVLAATVPVRVSA</sequence>
<evidence type="ECO:0000256" key="4">
    <source>
        <dbReference type="SAM" id="Phobius"/>
    </source>
</evidence>
<dbReference type="InterPro" id="IPR011712">
    <property type="entry name" value="Sig_transdc_His_kin_sub3_dim/P"/>
</dbReference>
<evidence type="ECO:0000256" key="3">
    <source>
        <dbReference type="ARBA" id="ARBA00023012"/>
    </source>
</evidence>
<keyword evidence="4" id="KW-0812">Transmembrane</keyword>
<feature type="transmembrane region" description="Helical" evidence="4">
    <location>
        <begin position="159"/>
        <end position="176"/>
    </location>
</feature>
<dbReference type="PANTHER" id="PTHR24421:SF63">
    <property type="entry name" value="SENSOR HISTIDINE KINASE DESK"/>
    <property type="match status" value="1"/>
</dbReference>
<evidence type="ECO:0000256" key="1">
    <source>
        <dbReference type="ARBA" id="ARBA00022679"/>
    </source>
</evidence>
<keyword evidence="2 6" id="KW-0418">Kinase</keyword>
<dbReference type="CDD" id="cd16917">
    <property type="entry name" value="HATPase_UhpB-NarQ-NarX-like"/>
    <property type="match status" value="1"/>
</dbReference>
<keyword evidence="7" id="KW-1185">Reference proteome</keyword>
<evidence type="ECO:0000313" key="7">
    <source>
        <dbReference type="Proteomes" id="UP000198680"/>
    </source>
</evidence>
<accession>A0A1G9XHR6</accession>
<feature type="transmembrane region" description="Helical" evidence="4">
    <location>
        <begin position="76"/>
        <end position="97"/>
    </location>
</feature>
<reference evidence="7" key="1">
    <citation type="submission" date="2016-10" db="EMBL/GenBank/DDBJ databases">
        <authorList>
            <person name="Varghese N."/>
            <person name="Submissions S."/>
        </authorList>
    </citation>
    <scope>NUCLEOTIDE SEQUENCE [LARGE SCALE GENOMIC DNA]</scope>
    <source>
        <strain evidence="7">DSM 45419</strain>
    </source>
</reference>
<dbReference type="PANTHER" id="PTHR24421">
    <property type="entry name" value="NITRATE/NITRITE SENSOR PROTEIN NARX-RELATED"/>
    <property type="match status" value="1"/>
</dbReference>
<feature type="transmembrane region" description="Helical" evidence="4">
    <location>
        <begin position="48"/>
        <end position="70"/>
    </location>
</feature>
<dbReference type="GO" id="GO:0000155">
    <property type="term" value="F:phosphorelay sensor kinase activity"/>
    <property type="evidence" value="ECO:0007669"/>
    <property type="project" value="InterPro"/>
</dbReference>
<feature type="transmembrane region" description="Helical" evidence="4">
    <location>
        <begin position="134"/>
        <end position="152"/>
    </location>
</feature>
<dbReference type="EMBL" id="FNHE01000010">
    <property type="protein sequence ID" value="SDM96382.1"/>
    <property type="molecule type" value="Genomic_DNA"/>
</dbReference>
<keyword evidence="1" id="KW-0808">Transferase</keyword>
<dbReference type="InterPro" id="IPR050482">
    <property type="entry name" value="Sensor_HK_TwoCompSys"/>
</dbReference>
<feature type="transmembrane region" description="Helical" evidence="4">
    <location>
        <begin position="109"/>
        <end position="128"/>
    </location>
</feature>
<keyword evidence="3" id="KW-0902">Two-component regulatory system</keyword>
<dbReference type="STRING" id="1137991.SAMN05660642_03718"/>
<dbReference type="GO" id="GO:0016020">
    <property type="term" value="C:membrane"/>
    <property type="evidence" value="ECO:0007669"/>
    <property type="project" value="InterPro"/>
</dbReference>
<protein>
    <submittedName>
        <fullName evidence="6">Two-component system, NarL family, sensor histidine kinase DesK</fullName>
    </submittedName>
</protein>
<dbReference type="Gene3D" id="3.30.565.10">
    <property type="entry name" value="Histidine kinase-like ATPase, C-terminal domain"/>
    <property type="match status" value="1"/>
</dbReference>
<dbReference type="GO" id="GO:0046983">
    <property type="term" value="F:protein dimerization activity"/>
    <property type="evidence" value="ECO:0007669"/>
    <property type="project" value="InterPro"/>
</dbReference>
<dbReference type="AlphaFoldDB" id="A0A1G9XHR6"/>
<proteinExistence type="predicted"/>